<keyword evidence="1" id="KW-0456">Lyase</keyword>
<sequence length="284" mass="32622">MGFVDAHTHLWFNEVVTPDMLERSSSVGHRIPIFYREQVLREMDDANLEYVVIVAYPMRKLWGAKEDFPIRTLRALRDVPDRFSVVGGVEVTSLTTEETLKWLGAQYEAGVSGFKLHPPHMWIKPNDYRPEERGVKQLEVLYQFAEDHSLPVMIHTGTSSFLPSRNKYGDPVFVDDVVVDFPRLKVILAHMGRPNWVGSAFQLVRIRKNLWGDVSSIPPKRLLNYLPRLEEVRDKMLYGSDVGDLGVKGLSSNLEEFLQVSVSEESKVLMASTNPRQIYHKIER</sequence>
<dbReference type="OrthoDB" id="34429at2157"/>
<keyword evidence="3" id="KW-0378">Hydrolase</keyword>
<reference evidence="3" key="3">
    <citation type="journal article" date="2019" name="BMC Res. Notes">
        <title>Complete genome sequence of the Sulfodiicoccus acidiphilus strain HS-1T, the first crenarchaeon that lacks polB3, isolated from an acidic hot spring in Ohwaku-dani, Hakone, Japan.</title>
        <authorList>
            <person name="Sakai H.D."/>
            <person name="Kurosawa N."/>
        </authorList>
    </citation>
    <scope>NUCLEOTIDE SEQUENCE</scope>
    <source>
        <strain evidence="3">HS-1</strain>
    </source>
</reference>
<feature type="domain" description="Amidohydrolase-related" evidence="2">
    <location>
        <begin position="4"/>
        <end position="279"/>
    </location>
</feature>
<evidence type="ECO:0000313" key="5">
    <source>
        <dbReference type="Proteomes" id="UP000276741"/>
    </source>
</evidence>
<proteinExistence type="predicted"/>
<name>A0A348B4Y3_9CREN</name>
<evidence type="ECO:0000313" key="4">
    <source>
        <dbReference type="EMBL" id="GGT89712.1"/>
    </source>
</evidence>
<reference evidence="4" key="4">
    <citation type="submission" date="2020-09" db="EMBL/GenBank/DDBJ databases">
        <authorList>
            <person name="Sun Q."/>
            <person name="Ohkuma M."/>
        </authorList>
    </citation>
    <scope>NUCLEOTIDE SEQUENCE</scope>
    <source>
        <strain evidence="4">JCM 31740</strain>
    </source>
</reference>
<dbReference type="GO" id="GO:0016787">
    <property type="term" value="F:hydrolase activity"/>
    <property type="evidence" value="ECO:0007669"/>
    <property type="project" value="UniProtKB-KW"/>
</dbReference>
<dbReference type="RefSeq" id="WP_126450356.1">
    <property type="nucleotide sequence ID" value="NZ_AP018553.1"/>
</dbReference>
<dbReference type="PANTHER" id="PTHR21240:SF19">
    <property type="entry name" value="CATALYTIC_ HYDROLASE"/>
    <property type="match status" value="1"/>
</dbReference>
<dbReference type="AlphaFoldDB" id="A0A348B4Y3"/>
<protein>
    <submittedName>
        <fullName evidence="3">Amidohydrolase</fullName>
    </submittedName>
</protein>
<accession>A0A348B4Y3</accession>
<gene>
    <name evidence="4" type="ORF">GCM10007116_04450</name>
    <name evidence="3" type="ORF">HS1genome_1624</name>
</gene>
<evidence type="ECO:0000259" key="2">
    <source>
        <dbReference type="Pfam" id="PF04909"/>
    </source>
</evidence>
<dbReference type="CDD" id="cd01292">
    <property type="entry name" value="metallo-dependent_hydrolases"/>
    <property type="match status" value="1"/>
</dbReference>
<dbReference type="InterPro" id="IPR006680">
    <property type="entry name" value="Amidohydro-rel"/>
</dbReference>
<keyword evidence="5" id="KW-1185">Reference proteome</keyword>
<reference evidence="5" key="2">
    <citation type="submission" date="2018-04" db="EMBL/GenBank/DDBJ databases">
        <title>Complete genome sequence of Sulfodiicoccus acidiphilus strain HS-1.</title>
        <authorList>
            <person name="Sakai H.D."/>
            <person name="Kurosawa N."/>
        </authorList>
    </citation>
    <scope>NUCLEOTIDE SEQUENCE [LARGE SCALE GENOMIC DNA]</scope>
    <source>
        <strain evidence="5">HS-1</strain>
    </source>
</reference>
<dbReference type="SUPFAM" id="SSF51556">
    <property type="entry name" value="Metallo-dependent hydrolases"/>
    <property type="match status" value="1"/>
</dbReference>
<dbReference type="Pfam" id="PF04909">
    <property type="entry name" value="Amidohydro_2"/>
    <property type="match status" value="1"/>
</dbReference>
<dbReference type="PANTHER" id="PTHR21240">
    <property type="entry name" value="2-AMINO-3-CARBOXYLMUCONATE-6-SEMIALDEHYDE DECARBOXYLASE"/>
    <property type="match status" value="1"/>
</dbReference>
<dbReference type="Gene3D" id="3.20.20.140">
    <property type="entry name" value="Metal-dependent hydrolases"/>
    <property type="match status" value="1"/>
</dbReference>
<evidence type="ECO:0000256" key="1">
    <source>
        <dbReference type="ARBA" id="ARBA00023239"/>
    </source>
</evidence>
<evidence type="ECO:0000313" key="3">
    <source>
        <dbReference type="EMBL" id="BBD73235.1"/>
    </source>
</evidence>
<dbReference type="EMBL" id="AP018553">
    <property type="protein sequence ID" value="BBD73235.1"/>
    <property type="molecule type" value="Genomic_DNA"/>
</dbReference>
<dbReference type="Proteomes" id="UP000616143">
    <property type="component" value="Unassembled WGS sequence"/>
</dbReference>
<dbReference type="Proteomes" id="UP000276741">
    <property type="component" value="Chromosome"/>
</dbReference>
<organism evidence="3 5">
    <name type="scientific">Sulfodiicoccus acidiphilus</name>
    <dbReference type="NCBI Taxonomy" id="1670455"/>
    <lineage>
        <taxon>Archaea</taxon>
        <taxon>Thermoproteota</taxon>
        <taxon>Thermoprotei</taxon>
        <taxon>Sulfolobales</taxon>
        <taxon>Sulfolobaceae</taxon>
        <taxon>Sulfodiicoccus</taxon>
    </lineage>
</organism>
<dbReference type="InterPro" id="IPR032465">
    <property type="entry name" value="ACMSD"/>
</dbReference>
<dbReference type="InterPro" id="IPR032466">
    <property type="entry name" value="Metal_Hydrolase"/>
</dbReference>
<dbReference type="KEGG" id="sacd:HS1genome_1624"/>
<reference evidence="4" key="1">
    <citation type="journal article" date="2014" name="Int. J. Syst. Evol. Microbiol.">
        <title>Complete genome sequence of Corynebacterium casei LMG S-19264T (=DSM 44701T), isolated from a smear-ripened cheese.</title>
        <authorList>
            <consortium name="US DOE Joint Genome Institute (JGI-PGF)"/>
            <person name="Walter F."/>
            <person name="Albersmeier A."/>
            <person name="Kalinowski J."/>
            <person name="Ruckert C."/>
        </authorList>
    </citation>
    <scope>NUCLEOTIDE SEQUENCE</scope>
    <source>
        <strain evidence="4">JCM 31740</strain>
    </source>
</reference>
<dbReference type="GeneID" id="38667121"/>
<dbReference type="GO" id="GO:0016831">
    <property type="term" value="F:carboxy-lyase activity"/>
    <property type="evidence" value="ECO:0007669"/>
    <property type="project" value="InterPro"/>
</dbReference>
<dbReference type="EMBL" id="BMQS01000003">
    <property type="protein sequence ID" value="GGT89712.1"/>
    <property type="molecule type" value="Genomic_DNA"/>
</dbReference>